<protein>
    <submittedName>
        <fullName evidence="2">Uncharacterized protein</fullName>
    </submittedName>
</protein>
<sequence>MQSTATAAERNARVGAKPKKKSDFAEFLSPTRVAVGRSLTSPPPRSVSASPPRRRAATTRGSEASAAECSWQFCVGLRAMAVNKAGKPARTKTPAPGPGKQSKKFAEDAGISHLLELSQAITNAKDETLSKRIEHTKQKAREQQLKKQSLVERKKAKQATQSTEAKAKSKAEIKAALKSNKREKAKARKDARKQRAADAKESTTSPKKTEKKTRKSVSFALA</sequence>
<evidence type="ECO:0000256" key="1">
    <source>
        <dbReference type="SAM" id="MobiDB-lite"/>
    </source>
</evidence>
<feature type="compositionally biased region" description="Basic and acidic residues" evidence="1">
    <location>
        <begin position="128"/>
        <end position="153"/>
    </location>
</feature>
<dbReference type="RefSeq" id="XP_014656985.1">
    <property type="nucleotide sequence ID" value="XM_014801499.1"/>
</dbReference>
<reference evidence="2" key="1">
    <citation type="submission" date="2014-07" db="EMBL/GenBank/DDBJ databases">
        <title>Draft genome sequence of the yeast Pseudozyma antarctica JCM 10317 known as a producer of lipase B which used in a wide range of industrial applications.</title>
        <authorList>
            <person name="Morita T."/>
            <person name="Saika A."/>
            <person name="Koike H."/>
        </authorList>
    </citation>
    <scope>NUCLEOTIDE SEQUENCE</scope>
    <source>
        <strain evidence="2">JCM 10317</strain>
    </source>
</reference>
<feature type="region of interest" description="Disordered" evidence="1">
    <location>
        <begin position="1"/>
        <end position="67"/>
    </location>
</feature>
<evidence type="ECO:0000313" key="2">
    <source>
        <dbReference type="EMBL" id="GAK64642.1"/>
    </source>
</evidence>
<feature type="region of interest" description="Disordered" evidence="1">
    <location>
        <begin position="85"/>
        <end position="108"/>
    </location>
</feature>
<accession>A0A081CD96</accession>
<name>A0A081CD96_PSEA2</name>
<dbReference type="HOGENOM" id="CLU_1245193_0_0_1"/>
<organism evidence="2">
    <name type="scientific">Pseudozyma antarctica</name>
    <name type="common">Yeast</name>
    <name type="synonym">Candida antarctica</name>
    <dbReference type="NCBI Taxonomy" id="84753"/>
    <lineage>
        <taxon>Eukaryota</taxon>
        <taxon>Fungi</taxon>
        <taxon>Dikarya</taxon>
        <taxon>Basidiomycota</taxon>
        <taxon>Ustilaginomycotina</taxon>
        <taxon>Ustilaginomycetes</taxon>
        <taxon>Ustilaginales</taxon>
        <taxon>Ustilaginaceae</taxon>
        <taxon>Moesziomyces</taxon>
    </lineage>
</organism>
<gene>
    <name evidence="2" type="ORF">PAN0_006d2856</name>
</gene>
<dbReference type="Proteomes" id="UP000053758">
    <property type="component" value="Unassembled WGS sequence"/>
</dbReference>
<dbReference type="GeneID" id="26303783"/>
<keyword evidence="3" id="KW-1185">Reference proteome</keyword>
<feature type="compositionally biased region" description="Basic and acidic residues" evidence="1">
    <location>
        <begin position="165"/>
        <end position="175"/>
    </location>
</feature>
<feature type="compositionally biased region" description="Basic residues" evidence="1">
    <location>
        <begin position="179"/>
        <end position="192"/>
    </location>
</feature>
<dbReference type="EMBL" id="DF830073">
    <property type="protein sequence ID" value="GAK64642.1"/>
    <property type="molecule type" value="Genomic_DNA"/>
</dbReference>
<feature type="region of interest" description="Disordered" evidence="1">
    <location>
        <begin position="128"/>
        <end position="222"/>
    </location>
</feature>
<proteinExistence type="predicted"/>
<evidence type="ECO:0000313" key="3">
    <source>
        <dbReference type="Proteomes" id="UP000053758"/>
    </source>
</evidence>
<dbReference type="AlphaFoldDB" id="A0A081CD96"/>